<name>A0AAD5P3W9_ACENE</name>
<organism evidence="1 2">
    <name type="scientific">Acer negundo</name>
    <name type="common">Box elder</name>
    <dbReference type="NCBI Taxonomy" id="4023"/>
    <lineage>
        <taxon>Eukaryota</taxon>
        <taxon>Viridiplantae</taxon>
        <taxon>Streptophyta</taxon>
        <taxon>Embryophyta</taxon>
        <taxon>Tracheophyta</taxon>
        <taxon>Spermatophyta</taxon>
        <taxon>Magnoliopsida</taxon>
        <taxon>eudicotyledons</taxon>
        <taxon>Gunneridae</taxon>
        <taxon>Pentapetalae</taxon>
        <taxon>rosids</taxon>
        <taxon>malvids</taxon>
        <taxon>Sapindales</taxon>
        <taxon>Sapindaceae</taxon>
        <taxon>Hippocastanoideae</taxon>
        <taxon>Acereae</taxon>
        <taxon>Acer</taxon>
    </lineage>
</organism>
<reference evidence="1 2" key="1">
    <citation type="journal article" date="2022" name="Plant J.">
        <title>Strategies of tolerance reflected in two North American maple genomes.</title>
        <authorList>
            <person name="McEvoy S.L."/>
            <person name="Sezen U.U."/>
            <person name="Trouern-Trend A."/>
            <person name="McMahon S.M."/>
            <person name="Schaberg P.G."/>
            <person name="Yang J."/>
            <person name="Wegrzyn J.L."/>
            <person name="Swenson N.G."/>
        </authorList>
    </citation>
    <scope>NUCLEOTIDE SEQUENCE [LARGE SCALE GENOMIC DNA]</scope>
    <source>
        <strain evidence="1">91603</strain>
    </source>
</reference>
<dbReference type="AlphaFoldDB" id="A0AAD5P3W9"/>
<sequence>MSLSFLSYLCHLNRRWKCTPTRGKAVGRDVDLLHAGGSLKEARISSTNVIHARSELDLRRLTQRKSLGWWMSDGEWWIERDDDDDLGLVMNDDGG</sequence>
<evidence type="ECO:0000313" key="2">
    <source>
        <dbReference type="Proteomes" id="UP001064489"/>
    </source>
</evidence>
<dbReference type="Proteomes" id="UP001064489">
    <property type="component" value="Chromosome 13"/>
</dbReference>
<dbReference type="EMBL" id="JAJSOW010000002">
    <property type="protein sequence ID" value="KAI9198005.1"/>
    <property type="molecule type" value="Genomic_DNA"/>
</dbReference>
<protein>
    <submittedName>
        <fullName evidence="1">Uncharacterized protein</fullName>
    </submittedName>
</protein>
<keyword evidence="2" id="KW-1185">Reference proteome</keyword>
<accession>A0AAD5P3W9</accession>
<comment type="caution">
    <text evidence="1">The sequence shown here is derived from an EMBL/GenBank/DDBJ whole genome shotgun (WGS) entry which is preliminary data.</text>
</comment>
<gene>
    <name evidence="1" type="ORF">LWI28_008440</name>
</gene>
<evidence type="ECO:0000313" key="1">
    <source>
        <dbReference type="EMBL" id="KAI9198005.1"/>
    </source>
</evidence>
<proteinExistence type="predicted"/>